<dbReference type="InterPro" id="IPR025312">
    <property type="entry name" value="DUF4216"/>
</dbReference>
<dbReference type="EMBL" id="JACGWK010000009">
    <property type="protein sequence ID" value="KAL0334118.1"/>
    <property type="molecule type" value="Genomic_DNA"/>
</dbReference>
<dbReference type="AlphaFoldDB" id="A0AAW2MU86"/>
<reference evidence="2" key="2">
    <citation type="journal article" date="2024" name="Plant">
        <title>Genomic evolution and insights into agronomic trait innovations of Sesamum species.</title>
        <authorList>
            <person name="Miao H."/>
            <person name="Wang L."/>
            <person name="Qu L."/>
            <person name="Liu H."/>
            <person name="Sun Y."/>
            <person name="Le M."/>
            <person name="Wang Q."/>
            <person name="Wei S."/>
            <person name="Zheng Y."/>
            <person name="Lin W."/>
            <person name="Duan Y."/>
            <person name="Cao H."/>
            <person name="Xiong S."/>
            <person name="Wang X."/>
            <person name="Wei L."/>
            <person name="Li C."/>
            <person name="Ma Q."/>
            <person name="Ju M."/>
            <person name="Zhao R."/>
            <person name="Li G."/>
            <person name="Mu C."/>
            <person name="Tian Q."/>
            <person name="Mei H."/>
            <person name="Zhang T."/>
            <person name="Gao T."/>
            <person name="Zhang H."/>
        </authorList>
    </citation>
    <scope>NUCLEOTIDE SEQUENCE</scope>
    <source>
        <strain evidence="2">G01</strain>
    </source>
</reference>
<dbReference type="PANTHER" id="PTHR48258:SF4">
    <property type="entry name" value="DUF4216 DOMAIN-CONTAINING PROTEIN"/>
    <property type="match status" value="1"/>
</dbReference>
<sequence length="269" mass="31568">MGCSVSMDDTRAFNPQHGRNACYFDCHTQFLPEDHPYPRNKKGFTKNHVEYKVACPRLIGDPIRDWVADTSPAIEIPSTLRLGYELELDERRPNTMPKAAYTLMREQKKRSIPELNYTDNELFKCHYWGPNAEDNLFQLTYPFILNLHIVLFKCRWVDLIRGMKAHPRYHLVDENFKTVYQKDEPFILAQQAVLVYYIEYSSMKRDKADWMAICKTNGRRDVDESQWTDIAYQQEKVVPVPDVATNNQTYDLHNPYGIQIVVDLSIAHQ</sequence>
<dbReference type="Pfam" id="PF13952">
    <property type="entry name" value="DUF4216"/>
    <property type="match status" value="1"/>
</dbReference>
<comment type="caution">
    <text evidence="2">The sequence shown here is derived from an EMBL/GenBank/DDBJ whole genome shotgun (WGS) entry which is preliminary data.</text>
</comment>
<evidence type="ECO:0000313" key="2">
    <source>
        <dbReference type="EMBL" id="KAL0334118.1"/>
    </source>
</evidence>
<evidence type="ECO:0000259" key="1">
    <source>
        <dbReference type="Pfam" id="PF13952"/>
    </source>
</evidence>
<dbReference type="PANTHER" id="PTHR48258">
    <property type="entry name" value="DUF4218 DOMAIN-CONTAINING PROTEIN-RELATED"/>
    <property type="match status" value="1"/>
</dbReference>
<accession>A0AAW2MU86</accession>
<feature type="domain" description="DUF4216" evidence="1">
    <location>
        <begin position="147"/>
        <end position="211"/>
    </location>
</feature>
<organism evidence="2">
    <name type="scientific">Sesamum angustifolium</name>
    <dbReference type="NCBI Taxonomy" id="2727405"/>
    <lineage>
        <taxon>Eukaryota</taxon>
        <taxon>Viridiplantae</taxon>
        <taxon>Streptophyta</taxon>
        <taxon>Embryophyta</taxon>
        <taxon>Tracheophyta</taxon>
        <taxon>Spermatophyta</taxon>
        <taxon>Magnoliopsida</taxon>
        <taxon>eudicotyledons</taxon>
        <taxon>Gunneridae</taxon>
        <taxon>Pentapetalae</taxon>
        <taxon>asterids</taxon>
        <taxon>lamiids</taxon>
        <taxon>Lamiales</taxon>
        <taxon>Pedaliaceae</taxon>
        <taxon>Sesamum</taxon>
    </lineage>
</organism>
<gene>
    <name evidence="2" type="ORF">Sangu_1568000</name>
</gene>
<name>A0AAW2MU86_9LAMI</name>
<protein>
    <recommendedName>
        <fullName evidence="1">DUF4216 domain-containing protein</fullName>
    </recommendedName>
</protein>
<proteinExistence type="predicted"/>
<reference evidence="2" key="1">
    <citation type="submission" date="2020-06" db="EMBL/GenBank/DDBJ databases">
        <authorList>
            <person name="Li T."/>
            <person name="Hu X."/>
            <person name="Zhang T."/>
            <person name="Song X."/>
            <person name="Zhang H."/>
            <person name="Dai N."/>
            <person name="Sheng W."/>
            <person name="Hou X."/>
            <person name="Wei L."/>
        </authorList>
    </citation>
    <scope>NUCLEOTIDE SEQUENCE</scope>
    <source>
        <strain evidence="2">G01</strain>
        <tissue evidence="2">Leaf</tissue>
    </source>
</reference>